<dbReference type="Proteomes" id="UP000198379">
    <property type="component" value="Unassembled WGS sequence"/>
</dbReference>
<accession>A0A238Z3D8</accession>
<proteinExistence type="predicted"/>
<evidence type="ECO:0000313" key="2">
    <source>
        <dbReference type="EMBL" id="SNR77421.1"/>
    </source>
</evidence>
<dbReference type="SUPFAM" id="SSF46626">
    <property type="entry name" value="Cytochrome c"/>
    <property type="match status" value="1"/>
</dbReference>
<feature type="signal peptide" evidence="1">
    <location>
        <begin position="1"/>
        <end position="22"/>
    </location>
</feature>
<dbReference type="EMBL" id="FZNY01000002">
    <property type="protein sequence ID" value="SNR77421.1"/>
    <property type="molecule type" value="Genomic_DNA"/>
</dbReference>
<keyword evidence="3" id="KW-1185">Reference proteome</keyword>
<dbReference type="AlphaFoldDB" id="A0A238Z3D8"/>
<evidence type="ECO:0000256" key="1">
    <source>
        <dbReference type="SAM" id="SignalP"/>
    </source>
</evidence>
<feature type="chain" id="PRO_5012895889" description="Haem-binding domain-containing protein" evidence="1">
    <location>
        <begin position="23"/>
        <end position="114"/>
    </location>
</feature>
<reference evidence="2 3" key="1">
    <citation type="submission" date="2017-06" db="EMBL/GenBank/DDBJ databases">
        <authorList>
            <person name="Kim H.J."/>
            <person name="Triplett B.A."/>
        </authorList>
    </citation>
    <scope>NUCLEOTIDE SEQUENCE [LARGE SCALE GENOMIC DNA]</scope>
    <source>
        <strain evidence="2 3">DSM 25597</strain>
    </source>
</reference>
<gene>
    <name evidence="2" type="ORF">SAMN06265376_102549</name>
</gene>
<dbReference type="GO" id="GO:0020037">
    <property type="term" value="F:heme binding"/>
    <property type="evidence" value="ECO:0007669"/>
    <property type="project" value="InterPro"/>
</dbReference>
<organism evidence="2 3">
    <name type="scientific">Dokdonia pacifica</name>
    <dbReference type="NCBI Taxonomy" id="1627892"/>
    <lineage>
        <taxon>Bacteria</taxon>
        <taxon>Pseudomonadati</taxon>
        <taxon>Bacteroidota</taxon>
        <taxon>Flavobacteriia</taxon>
        <taxon>Flavobacteriales</taxon>
        <taxon>Flavobacteriaceae</taxon>
        <taxon>Dokdonia</taxon>
    </lineage>
</organism>
<sequence length="114" mass="13269">MTTLIKLIIGLTLSLANMTAISSTSSEEVTPIILENNTRTEKETAYQILNNKCNVCHIKRNKRRVFTLENMTQWADDIHRQVFIKKRMPKGKKIKLTTTEYQQLLTWITTTKNQ</sequence>
<keyword evidence="1" id="KW-0732">Signal</keyword>
<protein>
    <recommendedName>
        <fullName evidence="4">Haem-binding domain-containing protein</fullName>
    </recommendedName>
</protein>
<dbReference type="InterPro" id="IPR036909">
    <property type="entry name" value="Cyt_c-like_dom_sf"/>
</dbReference>
<evidence type="ECO:0008006" key="4">
    <source>
        <dbReference type="Google" id="ProtNLM"/>
    </source>
</evidence>
<evidence type="ECO:0000313" key="3">
    <source>
        <dbReference type="Proteomes" id="UP000198379"/>
    </source>
</evidence>
<dbReference type="GO" id="GO:0009055">
    <property type="term" value="F:electron transfer activity"/>
    <property type="evidence" value="ECO:0007669"/>
    <property type="project" value="InterPro"/>
</dbReference>
<name>A0A238Z3D8_9FLAO</name>